<dbReference type="PANTHER" id="PTHR33471">
    <property type="entry name" value="ATP-DEPENDENT ZINC METALLOPROTEASE-RELATED"/>
    <property type="match status" value="1"/>
</dbReference>
<organism evidence="2 3">
    <name type="scientific">Galdieria partita</name>
    <dbReference type="NCBI Taxonomy" id="83374"/>
    <lineage>
        <taxon>Eukaryota</taxon>
        <taxon>Rhodophyta</taxon>
        <taxon>Bangiophyceae</taxon>
        <taxon>Galdieriales</taxon>
        <taxon>Galdieriaceae</taxon>
        <taxon>Galdieria</taxon>
    </lineage>
</organism>
<dbReference type="InterPro" id="IPR037219">
    <property type="entry name" value="Peptidase_M41-like"/>
</dbReference>
<name>A0A9C7UNJ2_9RHOD</name>
<feature type="transmembrane region" description="Helical" evidence="1">
    <location>
        <begin position="235"/>
        <end position="254"/>
    </location>
</feature>
<accession>A0A9C7UNJ2</accession>
<dbReference type="GO" id="GO:0004176">
    <property type="term" value="F:ATP-dependent peptidase activity"/>
    <property type="evidence" value="ECO:0007669"/>
    <property type="project" value="InterPro"/>
</dbReference>
<gene>
    <name evidence="2" type="ORF">GpartN1_g1203.t1</name>
</gene>
<dbReference type="AlphaFoldDB" id="A0A9C7UNJ2"/>
<evidence type="ECO:0000313" key="3">
    <source>
        <dbReference type="Proteomes" id="UP001061958"/>
    </source>
</evidence>
<dbReference type="GO" id="GO:0005524">
    <property type="term" value="F:ATP binding"/>
    <property type="evidence" value="ECO:0007669"/>
    <property type="project" value="InterPro"/>
</dbReference>
<dbReference type="SUPFAM" id="SSF140990">
    <property type="entry name" value="FtsH protease domain-like"/>
    <property type="match status" value="1"/>
</dbReference>
<dbReference type="EMBL" id="BQMJ01000008">
    <property type="protein sequence ID" value="GJQ09412.1"/>
    <property type="molecule type" value="Genomic_DNA"/>
</dbReference>
<evidence type="ECO:0000313" key="2">
    <source>
        <dbReference type="EMBL" id="GJQ09412.1"/>
    </source>
</evidence>
<dbReference type="Gene3D" id="1.20.58.760">
    <property type="entry name" value="Peptidase M41"/>
    <property type="match status" value="1"/>
</dbReference>
<dbReference type="GO" id="GO:0006508">
    <property type="term" value="P:proteolysis"/>
    <property type="evidence" value="ECO:0007669"/>
    <property type="project" value="InterPro"/>
</dbReference>
<dbReference type="GO" id="GO:0004222">
    <property type="term" value="F:metalloendopeptidase activity"/>
    <property type="evidence" value="ECO:0007669"/>
    <property type="project" value="InterPro"/>
</dbReference>
<dbReference type="OrthoDB" id="5562at2759"/>
<protein>
    <submittedName>
        <fullName evidence="2">Uncharacterized protein</fullName>
    </submittedName>
</protein>
<feature type="transmembrane region" description="Helical" evidence="1">
    <location>
        <begin position="143"/>
        <end position="170"/>
    </location>
</feature>
<comment type="caution">
    <text evidence="2">The sequence shown here is derived from an EMBL/GenBank/DDBJ whole genome shotgun (WGS) entry which is preliminary data.</text>
</comment>
<keyword evidence="3" id="KW-1185">Reference proteome</keyword>
<keyword evidence="1" id="KW-0812">Transmembrane</keyword>
<reference evidence="2" key="1">
    <citation type="journal article" date="2022" name="Proc. Natl. Acad. Sci. U.S.A.">
        <title>Life cycle and functional genomics of the unicellular red alga Galdieria for elucidating algal and plant evolution and industrial use.</title>
        <authorList>
            <person name="Hirooka S."/>
            <person name="Itabashi T."/>
            <person name="Ichinose T.M."/>
            <person name="Onuma R."/>
            <person name="Fujiwara T."/>
            <person name="Yamashita S."/>
            <person name="Jong L.W."/>
            <person name="Tomita R."/>
            <person name="Iwane A.H."/>
            <person name="Miyagishima S.Y."/>
        </authorList>
    </citation>
    <scope>NUCLEOTIDE SEQUENCE</scope>
    <source>
        <strain evidence="2">NBRC 102759</strain>
    </source>
</reference>
<evidence type="ECO:0000256" key="1">
    <source>
        <dbReference type="SAM" id="Phobius"/>
    </source>
</evidence>
<dbReference type="Proteomes" id="UP001061958">
    <property type="component" value="Unassembled WGS sequence"/>
</dbReference>
<sequence length="324" mass="36621">MSGWIVNYPHSNRLSFVSTFVSLLSSGCFRKACHNALYLRKHCKKTFVCGHSGCFCVSCLNVPSAKETCTDEHPPLSTCFGRGKVVDVTKVSLSDFEKLGIRVDRKWRFLLPSRKNEVVLSTFIGSLTIILIGQPIIGVDSTTTWLVIGIFLGIWCLDNVSFNGTVTNFFSGLFQNRQRVAVHEAGHFLTAYLLGVRIQSYSVDNWTALKQRRASSGVLLNQEDVLKLLKHNRSYIVLIWLAGIAAEVLVFGIAEGGQNDIQQVKLLLSPGEVQDVDQYVKRVIYQAMECIHRHFEIFSSLRYAMLRNESIEECFMEIERNFHS</sequence>
<keyword evidence="1" id="KW-1133">Transmembrane helix</keyword>
<reference evidence="2" key="2">
    <citation type="submission" date="2022-01" db="EMBL/GenBank/DDBJ databases">
        <authorList>
            <person name="Hirooka S."/>
            <person name="Miyagishima S.Y."/>
        </authorList>
    </citation>
    <scope>NUCLEOTIDE SEQUENCE</scope>
    <source>
        <strain evidence="2">NBRC 102759</strain>
    </source>
</reference>
<keyword evidence="1" id="KW-0472">Membrane</keyword>
<proteinExistence type="predicted"/>
<dbReference type="PANTHER" id="PTHR33471:SF7">
    <property type="entry name" value="ATP-DEPENDENT ZINC METALLOPROTEASE-RELATED"/>
    <property type="match status" value="1"/>
</dbReference>
<feature type="transmembrane region" description="Helical" evidence="1">
    <location>
        <begin position="118"/>
        <end position="137"/>
    </location>
</feature>